<dbReference type="eggNOG" id="COG0574">
    <property type="taxonomic scope" value="Bacteria"/>
</dbReference>
<evidence type="ECO:0000256" key="3">
    <source>
        <dbReference type="ARBA" id="ARBA00011994"/>
    </source>
</evidence>
<dbReference type="InterPro" id="IPR002192">
    <property type="entry name" value="PPDK_AMP/ATP-bd"/>
</dbReference>
<dbReference type="SUPFAM" id="SSF51621">
    <property type="entry name" value="Phosphoenolpyruvate/pyruvate domain"/>
    <property type="match status" value="1"/>
</dbReference>
<protein>
    <recommendedName>
        <fullName evidence="4 11">Pyruvate, phosphate dikinase</fullName>
        <ecNumber evidence="3 11">2.7.9.1</ecNumber>
    </recommendedName>
</protein>
<dbReference type="InterPro" id="IPR013815">
    <property type="entry name" value="ATP_grasp_subdomain_1"/>
</dbReference>
<evidence type="ECO:0000256" key="10">
    <source>
        <dbReference type="ARBA" id="ARBA00022842"/>
    </source>
</evidence>
<feature type="binding site" evidence="13">
    <location>
        <position position="795"/>
    </location>
    <ligand>
        <name>substrate</name>
    </ligand>
</feature>
<evidence type="ECO:0000259" key="15">
    <source>
        <dbReference type="Pfam" id="PF00391"/>
    </source>
</evidence>
<comment type="similarity">
    <text evidence="2 11">Belongs to the PEP-utilizing enzyme family.</text>
</comment>
<evidence type="ECO:0000256" key="6">
    <source>
        <dbReference type="ARBA" id="ARBA00022723"/>
    </source>
</evidence>
<dbReference type="GO" id="GO:0046872">
    <property type="term" value="F:metal ion binding"/>
    <property type="evidence" value="ECO:0007669"/>
    <property type="project" value="UniProtKB-UniRule"/>
</dbReference>
<keyword evidence="9" id="KW-0067">ATP-binding</keyword>
<feature type="domain" description="PEP-utilising enzyme C-terminal" evidence="17">
    <location>
        <begin position="555"/>
        <end position="896"/>
    </location>
</feature>
<evidence type="ECO:0000256" key="2">
    <source>
        <dbReference type="ARBA" id="ARBA00007837"/>
    </source>
</evidence>
<dbReference type="InterPro" id="IPR018274">
    <property type="entry name" value="PEP_util_AS"/>
</dbReference>
<dbReference type="Gene3D" id="3.30.470.20">
    <property type="entry name" value="ATP-grasp fold, B domain"/>
    <property type="match status" value="1"/>
</dbReference>
<evidence type="ECO:0000256" key="13">
    <source>
        <dbReference type="PIRSR" id="PIRSR000853-2"/>
    </source>
</evidence>
<dbReference type="Gene3D" id="3.30.1490.20">
    <property type="entry name" value="ATP-grasp fold, A domain"/>
    <property type="match status" value="1"/>
</dbReference>
<dbReference type="SUPFAM" id="SSF56059">
    <property type="entry name" value="Glutathione synthetase ATP-binding domain-like"/>
    <property type="match status" value="1"/>
</dbReference>
<accession>E6SED6</accession>
<dbReference type="InterPro" id="IPR008279">
    <property type="entry name" value="PEP-util_enz_mobile_dom"/>
</dbReference>
<dbReference type="Pfam" id="PF00391">
    <property type="entry name" value="PEP-utilizers"/>
    <property type="match status" value="1"/>
</dbReference>
<evidence type="ECO:0000256" key="14">
    <source>
        <dbReference type="PIRSR" id="PIRSR000853-3"/>
    </source>
</evidence>
<dbReference type="PIRSF" id="PIRSF000853">
    <property type="entry name" value="PPDK"/>
    <property type="match status" value="1"/>
</dbReference>
<keyword evidence="8" id="KW-0418">Kinase</keyword>
<dbReference type="Pfam" id="PF02896">
    <property type="entry name" value="PEP-utilizers_C"/>
    <property type="match status" value="1"/>
</dbReference>
<comment type="cofactor">
    <cofactor evidence="1 11 14">
        <name>Mg(2+)</name>
        <dbReference type="ChEBI" id="CHEBI:18420"/>
    </cofactor>
</comment>
<keyword evidence="6 14" id="KW-0479">Metal-binding</keyword>
<evidence type="ECO:0000256" key="4">
    <source>
        <dbReference type="ARBA" id="ARBA00020138"/>
    </source>
</evidence>
<keyword evidence="7" id="KW-0547">Nucleotide-binding</keyword>
<dbReference type="PANTHER" id="PTHR22931">
    <property type="entry name" value="PHOSPHOENOLPYRUVATE DIKINASE-RELATED"/>
    <property type="match status" value="1"/>
</dbReference>
<dbReference type="InterPro" id="IPR040442">
    <property type="entry name" value="Pyrv_kinase-like_dom_sf"/>
</dbReference>
<feature type="domain" description="Pyruvate phosphate dikinase AMP/ATP-binding" evidence="16">
    <location>
        <begin position="70"/>
        <end position="298"/>
    </location>
</feature>
<keyword evidence="5 18" id="KW-0808">Transferase</keyword>
<feature type="active site" description="Tele-phosphohistidine intermediate" evidence="12">
    <location>
        <position position="462"/>
    </location>
</feature>
<dbReference type="InterPro" id="IPR000121">
    <property type="entry name" value="PEP_util_C"/>
</dbReference>
<dbReference type="GO" id="GO:0005524">
    <property type="term" value="F:ATP binding"/>
    <property type="evidence" value="ECO:0007669"/>
    <property type="project" value="UniProtKB-UniRule"/>
</dbReference>
<dbReference type="eggNOG" id="COG1080">
    <property type="taxonomic scope" value="Bacteria"/>
</dbReference>
<dbReference type="HOGENOM" id="CLU_015345_0_2_11"/>
<feature type="binding site" evidence="14">
    <location>
        <position position="798"/>
    </location>
    <ligand>
        <name>Mg(2+)</name>
        <dbReference type="ChEBI" id="CHEBI:18420"/>
    </ligand>
</feature>
<dbReference type="OrthoDB" id="9765468at2"/>
<evidence type="ECO:0000256" key="5">
    <source>
        <dbReference type="ARBA" id="ARBA00022679"/>
    </source>
</evidence>
<sequence length="914" mass="97118">MTATEISTSFATAHRPLVIEFHEGDRTMADLLGGKGAGLAEMTRLGLPVPPGFIVTTEACRAYLAAGGDPEGLWDQVDAALADLEERSGLVLGDPARPLLVSVRSGAKFSMPGMMETVLDIGLNDAVVAALAERGESHFAWDSYRRLAQMYGRTVLGVEGSRFDDLLTRARAHAGVGTDAELDDAHLQQLATDFRALIVAETGQELPQDAGTQLREAVRAVFRSWNGERARLYRAHEGIPDDLGTAVNVVQMVFGNRGDRSGSGVCFTRDPVTGAPGAFGDYLPDAQGEDVVSGVRSPMDLSELHRRDPEIHAELSRHLRSLETHYRDLCDVEFTVERGRLWILQTRLGKRSPAAAFRIAVELADEGVIDLDEALTRVNGHQLTTLLHPSFQAAAAAPLAGGLAASPGAAVGQLVFDAATAMEWAGLGRSVVLARPETSPDDFGGMLAAKAVITSRGGLTSHAAVVARGLGKTCVTGIEKMVVDPAARTATFHGSRVLTEGTVVSVDGSTGELFEGSREIQASVVATAIQETSAGGPVGRPEDPTARGVLRLLEQADKRRTMGVRANAETPEEARTARRYGAEGIGLCRTEHMLMGPRRQLVERVVTDDDAAGALAEIEALALDEFTTLLTVMEGLPVVVRLLDPPLHEFLPDLVDLSVSAAVAAAKGEPEDPAAEQRLAAVRRLHEANPMLGLRGVRLLLVHPEVAQVQVRALAEAVSRLLEEGRNVRPELMLPLVAEVAELEAARGRVETVIAEVGARHGRTLDIPIGVMIELPRAALTADALAAHADFFSFGTNDLTQTTWGISRDDAEASFLAAYREQGIISADPFQTLDEVGVGALVRLAVEKGRATRSGLELGVCGEHAGDPTSIGFFAKAGIDYLSCSPPRVPVARLEAGRQAVLRSAGALPTSDTR</sequence>
<feature type="binding site" evidence="14">
    <location>
        <position position="774"/>
    </location>
    <ligand>
        <name>Mg(2+)</name>
        <dbReference type="ChEBI" id="CHEBI:18420"/>
    </ligand>
</feature>
<dbReference type="RefSeq" id="WP_013494125.1">
    <property type="nucleotide sequence ID" value="NC_014830.1"/>
</dbReference>
<keyword evidence="19" id="KW-1185">Reference proteome</keyword>
<evidence type="ECO:0000313" key="19">
    <source>
        <dbReference type="Proteomes" id="UP000008914"/>
    </source>
</evidence>
<dbReference type="KEGG" id="ica:Intca_3330"/>
<dbReference type="SUPFAM" id="SSF52009">
    <property type="entry name" value="Phosphohistidine domain"/>
    <property type="match status" value="1"/>
</dbReference>
<feature type="binding site" evidence="13">
    <location>
        <position position="798"/>
    </location>
    <ligand>
        <name>substrate</name>
    </ligand>
</feature>
<feature type="domain" description="PEP-utilising enzyme mobile" evidence="15">
    <location>
        <begin position="430"/>
        <end position="511"/>
    </location>
</feature>
<evidence type="ECO:0000259" key="16">
    <source>
        <dbReference type="Pfam" id="PF01326"/>
    </source>
</evidence>
<dbReference type="Gene3D" id="3.20.20.60">
    <property type="entry name" value="Phosphoenolpyruvate-binding domains"/>
    <property type="match status" value="1"/>
</dbReference>
<dbReference type="Proteomes" id="UP000008914">
    <property type="component" value="Chromosome"/>
</dbReference>
<evidence type="ECO:0000256" key="9">
    <source>
        <dbReference type="ARBA" id="ARBA00022840"/>
    </source>
</evidence>
<keyword evidence="10 14" id="KW-0460">Magnesium</keyword>
<reference evidence="18 19" key="1">
    <citation type="journal article" date="2010" name="Stand. Genomic Sci.">
        <title>Complete genome sequence of Intrasporangium calvum type strain (7 KIP).</title>
        <authorList>
            <person name="Del Rio T.G."/>
            <person name="Chertkov O."/>
            <person name="Yasawong M."/>
            <person name="Lucas S."/>
            <person name="Deshpande S."/>
            <person name="Cheng J.F."/>
            <person name="Detter C."/>
            <person name="Tapia R."/>
            <person name="Han C."/>
            <person name="Goodwin L."/>
            <person name="Pitluck S."/>
            <person name="Liolios K."/>
            <person name="Ivanova N."/>
            <person name="Mavromatis K."/>
            <person name="Pati A."/>
            <person name="Chen A."/>
            <person name="Palaniappan K."/>
            <person name="Land M."/>
            <person name="Hauser L."/>
            <person name="Chang Y.J."/>
            <person name="Jeffries C.D."/>
            <person name="Rohde M."/>
            <person name="Pukall R."/>
            <person name="Sikorski J."/>
            <person name="Goker M."/>
            <person name="Woyke T."/>
            <person name="Bristow J."/>
            <person name="Eisen J.A."/>
            <person name="Markowitz V."/>
            <person name="Hugenholtz P."/>
            <person name="Kyrpides N.C."/>
            <person name="Klenk H.P."/>
            <person name="Lapidus A."/>
        </authorList>
    </citation>
    <scope>NUCLEOTIDE SEQUENCE [LARGE SCALE GENOMIC DNA]</scope>
    <source>
        <strain evidence="19">ATCC 23552 / DSM 43043 / JCM 3097 / NBRC 12989 / 7 KIP</strain>
    </source>
</reference>
<evidence type="ECO:0000256" key="1">
    <source>
        <dbReference type="ARBA" id="ARBA00001946"/>
    </source>
</evidence>
<evidence type="ECO:0000259" key="17">
    <source>
        <dbReference type="Pfam" id="PF02896"/>
    </source>
</evidence>
<name>E6SED6_INTC7</name>
<evidence type="ECO:0000256" key="7">
    <source>
        <dbReference type="ARBA" id="ARBA00022741"/>
    </source>
</evidence>
<evidence type="ECO:0000256" key="8">
    <source>
        <dbReference type="ARBA" id="ARBA00022777"/>
    </source>
</evidence>
<dbReference type="NCBIfam" id="NF004531">
    <property type="entry name" value="PRK05878.1"/>
    <property type="match status" value="1"/>
</dbReference>
<evidence type="ECO:0000256" key="11">
    <source>
        <dbReference type="PIRNR" id="PIRNR000853"/>
    </source>
</evidence>
<gene>
    <name evidence="18" type="ordered locus">Intca_3330</name>
</gene>
<dbReference type="STRING" id="710696.Intca_3330"/>
<feature type="binding site" evidence="13">
    <location>
        <position position="796"/>
    </location>
    <ligand>
        <name>substrate</name>
    </ligand>
</feature>
<feature type="binding site" evidence="13">
    <location>
        <position position="797"/>
    </location>
    <ligand>
        <name>substrate</name>
    </ligand>
</feature>
<proteinExistence type="inferred from homology"/>
<dbReference type="GO" id="GO:0050242">
    <property type="term" value="F:pyruvate, phosphate dikinase activity"/>
    <property type="evidence" value="ECO:0007669"/>
    <property type="project" value="UniProtKB-UniRule"/>
</dbReference>
<dbReference type="InterPro" id="IPR015813">
    <property type="entry name" value="Pyrv/PenolPyrv_kinase-like_dom"/>
</dbReference>
<dbReference type="InterPro" id="IPR010121">
    <property type="entry name" value="Pyruvate_phosphate_dikinase"/>
</dbReference>
<dbReference type="Pfam" id="PF01326">
    <property type="entry name" value="PPDK_N"/>
    <property type="match status" value="1"/>
</dbReference>
<dbReference type="EMBL" id="CP002343">
    <property type="protein sequence ID" value="ADU49813.1"/>
    <property type="molecule type" value="Genomic_DNA"/>
</dbReference>
<dbReference type="PROSITE" id="PS00370">
    <property type="entry name" value="PEP_ENZYMES_PHOS_SITE"/>
    <property type="match status" value="1"/>
</dbReference>
<feature type="binding site" evidence="13">
    <location>
        <position position="774"/>
    </location>
    <ligand>
        <name>substrate</name>
    </ligand>
</feature>
<comment type="catalytic activity">
    <reaction evidence="11">
        <text>pyruvate + phosphate + ATP = phosphoenolpyruvate + AMP + diphosphate + H(+)</text>
        <dbReference type="Rhea" id="RHEA:10756"/>
        <dbReference type="ChEBI" id="CHEBI:15361"/>
        <dbReference type="ChEBI" id="CHEBI:15378"/>
        <dbReference type="ChEBI" id="CHEBI:30616"/>
        <dbReference type="ChEBI" id="CHEBI:33019"/>
        <dbReference type="ChEBI" id="CHEBI:43474"/>
        <dbReference type="ChEBI" id="CHEBI:58702"/>
        <dbReference type="ChEBI" id="CHEBI:456215"/>
        <dbReference type="EC" id="2.7.9.1"/>
    </reaction>
</comment>
<dbReference type="EC" id="2.7.9.1" evidence="3 11"/>
<dbReference type="GO" id="GO:0016301">
    <property type="term" value="F:kinase activity"/>
    <property type="evidence" value="ECO:0007669"/>
    <property type="project" value="UniProtKB-UniRule"/>
</dbReference>
<feature type="binding site" evidence="13">
    <location>
        <position position="641"/>
    </location>
    <ligand>
        <name>substrate</name>
    </ligand>
</feature>
<feature type="active site" description="Proton donor" evidence="12">
    <location>
        <position position="861"/>
    </location>
</feature>
<dbReference type="PANTHER" id="PTHR22931:SF9">
    <property type="entry name" value="PYRUVATE, PHOSPHATE DIKINASE 1, CHLOROPLASTIC"/>
    <property type="match status" value="1"/>
</dbReference>
<feature type="binding site" evidence="13">
    <location>
        <position position="589"/>
    </location>
    <ligand>
        <name>substrate</name>
    </ligand>
</feature>
<dbReference type="Gene3D" id="3.50.30.10">
    <property type="entry name" value="Phosphohistidine domain"/>
    <property type="match status" value="1"/>
</dbReference>
<dbReference type="NCBIfam" id="TIGR01828">
    <property type="entry name" value="pyru_phos_dikin"/>
    <property type="match status" value="1"/>
</dbReference>
<organism evidence="18 19">
    <name type="scientific">Intrasporangium calvum (strain ATCC 23552 / DSM 43043 / JCM 3097 / NBRC 12989 / NCIMB 10167 / NRRL B-3866 / 7 KIP)</name>
    <dbReference type="NCBI Taxonomy" id="710696"/>
    <lineage>
        <taxon>Bacteria</taxon>
        <taxon>Bacillati</taxon>
        <taxon>Actinomycetota</taxon>
        <taxon>Actinomycetes</taxon>
        <taxon>Micrococcales</taxon>
        <taxon>Intrasporangiaceae</taxon>
        <taxon>Intrasporangium</taxon>
    </lineage>
</organism>
<dbReference type="AlphaFoldDB" id="E6SED6"/>
<dbReference type="Gene3D" id="1.10.189.10">
    <property type="entry name" value="Pyruvate Phosphate Dikinase, domain 2"/>
    <property type="match status" value="1"/>
</dbReference>
<keyword evidence="18" id="KW-0670">Pyruvate</keyword>
<dbReference type="Gene3D" id="1.20.80.30">
    <property type="match status" value="1"/>
</dbReference>
<evidence type="ECO:0000256" key="12">
    <source>
        <dbReference type="PIRSR" id="PIRSR000853-1"/>
    </source>
</evidence>
<dbReference type="InterPro" id="IPR036637">
    <property type="entry name" value="Phosphohistidine_dom_sf"/>
</dbReference>
<evidence type="ECO:0000313" key="18">
    <source>
        <dbReference type="EMBL" id="ADU49813.1"/>
    </source>
</evidence>